<dbReference type="Proteomes" id="UP000017247">
    <property type="component" value="Unassembled WGS sequence"/>
</dbReference>
<gene>
    <name evidence="1" type="ORF">LHCIRMBIA104_00749</name>
</gene>
<reference evidence="1" key="1">
    <citation type="submission" date="2013-09" db="EMBL/GenBank/DDBJ databases">
        <title>Draft Genome Sequence of five Lactobacillus helveticus strains CIRM-BIA 101T, 103, 104, 951 and 953 isolated from milk product.</title>
        <authorList>
            <person name="Valence F."/>
            <person name="Chuat V."/>
            <person name="Ma L."/>
            <person name="Creno S."/>
            <person name="Falentin H."/>
            <person name="Lortal S."/>
            <person name="Bizet C."/>
            <person name="Clermont D."/>
            <person name="Loux V."/>
            <person name="Bouchier C."/>
            <person name="Cousin S."/>
        </authorList>
    </citation>
    <scope>NUCLEOTIDE SEQUENCE [LARGE SCALE GENOMIC DNA]</scope>
    <source>
        <strain evidence="1">CIRM-BIA 104</strain>
    </source>
</reference>
<dbReference type="AlphaFoldDB" id="U6FG74"/>
<dbReference type="HOGENOM" id="CLU_3404159_0_0_9"/>
<protein>
    <submittedName>
        <fullName evidence="1">Uncharacterized protein</fullName>
    </submittedName>
</protein>
<comment type="caution">
    <text evidence="1">The sequence shown here is derived from an EMBL/GenBank/DDBJ whole genome shotgun (WGS) entry which is preliminary data.</text>
</comment>
<sequence length="30" mass="3785">MKKLDGLERYTWLLGDCYKYYTRRGWQTCH</sequence>
<name>U6FG74_LACHE</name>
<dbReference type="EMBL" id="CBUL010000222">
    <property type="protein sequence ID" value="CDI61571.1"/>
    <property type="molecule type" value="Genomic_DNA"/>
</dbReference>
<accession>U6FG74</accession>
<evidence type="ECO:0000313" key="1">
    <source>
        <dbReference type="EMBL" id="CDI61571.1"/>
    </source>
</evidence>
<proteinExistence type="predicted"/>
<organism evidence="1">
    <name type="scientific">Lactobacillus helveticus CIRM-BIA 104</name>
    <dbReference type="NCBI Taxonomy" id="1226333"/>
    <lineage>
        <taxon>Bacteria</taxon>
        <taxon>Bacillati</taxon>
        <taxon>Bacillota</taxon>
        <taxon>Bacilli</taxon>
        <taxon>Lactobacillales</taxon>
        <taxon>Lactobacillaceae</taxon>
        <taxon>Lactobacillus</taxon>
    </lineage>
</organism>